<dbReference type="AlphaFoldDB" id="A0A1J1HRB1"/>
<keyword evidence="2" id="KW-1185">Reference proteome</keyword>
<reference evidence="1 2" key="1">
    <citation type="submission" date="2015-04" db="EMBL/GenBank/DDBJ databases">
        <authorList>
            <person name="Syromyatnikov M.Y."/>
            <person name="Popov V.N."/>
        </authorList>
    </citation>
    <scope>NUCLEOTIDE SEQUENCE [LARGE SCALE GENOMIC DNA]</scope>
</reference>
<proteinExistence type="predicted"/>
<sequence length="74" mass="8432">MKCKSETTLRATHEMEQNMKQSSCLFDSTTKCVHDCAQSATLDITLFTFEASHYIDISIVFNLRCCLVFSEVND</sequence>
<dbReference type="Proteomes" id="UP000183832">
    <property type="component" value="Unassembled WGS sequence"/>
</dbReference>
<accession>A0A1J1HRB1</accession>
<gene>
    <name evidence="1" type="ORF">CLUMA_CG003793</name>
</gene>
<evidence type="ECO:0000313" key="2">
    <source>
        <dbReference type="Proteomes" id="UP000183832"/>
    </source>
</evidence>
<organism evidence="1 2">
    <name type="scientific">Clunio marinus</name>
    <dbReference type="NCBI Taxonomy" id="568069"/>
    <lineage>
        <taxon>Eukaryota</taxon>
        <taxon>Metazoa</taxon>
        <taxon>Ecdysozoa</taxon>
        <taxon>Arthropoda</taxon>
        <taxon>Hexapoda</taxon>
        <taxon>Insecta</taxon>
        <taxon>Pterygota</taxon>
        <taxon>Neoptera</taxon>
        <taxon>Endopterygota</taxon>
        <taxon>Diptera</taxon>
        <taxon>Nematocera</taxon>
        <taxon>Chironomoidea</taxon>
        <taxon>Chironomidae</taxon>
        <taxon>Clunio</taxon>
    </lineage>
</organism>
<protein>
    <submittedName>
        <fullName evidence="1">CLUMA_CG003793, isoform A</fullName>
    </submittedName>
</protein>
<evidence type="ECO:0000313" key="1">
    <source>
        <dbReference type="EMBL" id="CRK90074.1"/>
    </source>
</evidence>
<dbReference type="EMBL" id="CVRI01000015">
    <property type="protein sequence ID" value="CRK90074.1"/>
    <property type="molecule type" value="Genomic_DNA"/>
</dbReference>
<name>A0A1J1HRB1_9DIPT</name>